<gene>
    <name evidence="2" type="ORF">AXG93_3128s1090</name>
</gene>
<organism evidence="2 3">
    <name type="scientific">Marchantia polymorpha subsp. ruderalis</name>
    <dbReference type="NCBI Taxonomy" id="1480154"/>
    <lineage>
        <taxon>Eukaryota</taxon>
        <taxon>Viridiplantae</taxon>
        <taxon>Streptophyta</taxon>
        <taxon>Embryophyta</taxon>
        <taxon>Marchantiophyta</taxon>
        <taxon>Marchantiopsida</taxon>
        <taxon>Marchantiidae</taxon>
        <taxon>Marchantiales</taxon>
        <taxon>Marchantiaceae</taxon>
        <taxon>Marchantia</taxon>
    </lineage>
</organism>
<dbReference type="AlphaFoldDB" id="A0A176WGK9"/>
<accession>A0A176WGK9</accession>
<protein>
    <submittedName>
        <fullName evidence="2">Uncharacterized protein</fullName>
    </submittedName>
</protein>
<reference evidence="2" key="1">
    <citation type="submission" date="2016-03" db="EMBL/GenBank/DDBJ databases">
        <title>Mechanisms controlling the formation of the plant cell surface in tip-growing cells are functionally conserved among land plants.</title>
        <authorList>
            <person name="Honkanen S."/>
            <person name="Jones V.A."/>
            <person name="Morieri G."/>
            <person name="Champion C."/>
            <person name="Hetherington A.J."/>
            <person name="Kelly S."/>
            <person name="Saint-Marcoux D."/>
            <person name="Proust H."/>
            <person name="Prescott H."/>
            <person name="Dolan L."/>
        </authorList>
    </citation>
    <scope>NUCLEOTIDE SEQUENCE [LARGE SCALE GENOMIC DNA]</scope>
    <source>
        <tissue evidence="2">Whole gametophyte</tissue>
    </source>
</reference>
<evidence type="ECO:0000313" key="2">
    <source>
        <dbReference type="EMBL" id="OAE31472.1"/>
    </source>
</evidence>
<dbReference type="Proteomes" id="UP000077202">
    <property type="component" value="Unassembled WGS sequence"/>
</dbReference>
<evidence type="ECO:0000313" key="3">
    <source>
        <dbReference type="Proteomes" id="UP000077202"/>
    </source>
</evidence>
<comment type="caution">
    <text evidence="2">The sequence shown here is derived from an EMBL/GenBank/DDBJ whole genome shotgun (WGS) entry which is preliminary data.</text>
</comment>
<feature type="region of interest" description="Disordered" evidence="1">
    <location>
        <begin position="63"/>
        <end position="87"/>
    </location>
</feature>
<evidence type="ECO:0000256" key="1">
    <source>
        <dbReference type="SAM" id="MobiDB-lite"/>
    </source>
</evidence>
<dbReference type="EMBL" id="LVLJ01001092">
    <property type="protein sequence ID" value="OAE31472.1"/>
    <property type="molecule type" value="Genomic_DNA"/>
</dbReference>
<keyword evidence="3" id="KW-1185">Reference proteome</keyword>
<proteinExistence type="predicted"/>
<name>A0A176WGK9_MARPO</name>
<sequence>MAHAAAYESVTVLCCISATQGEGPMLLPTHGWNWSAAGNFCAWPRVELFIERNARLVDSHAGRTLSGHAERTEDNQSGGPTGSRPTDVLPYCVQVPELAGRTKSGLSSHYVLTGGYSGTSRD</sequence>